<gene>
    <name evidence="1" type="ORF">MNBD_GAMMA12-1147</name>
</gene>
<reference evidence="1" key="1">
    <citation type="submission" date="2018-06" db="EMBL/GenBank/DDBJ databases">
        <authorList>
            <person name="Zhirakovskaya E."/>
        </authorList>
    </citation>
    <scope>NUCLEOTIDE SEQUENCE</scope>
</reference>
<dbReference type="EMBL" id="UOFL01000025">
    <property type="protein sequence ID" value="VAW71647.1"/>
    <property type="molecule type" value="Genomic_DNA"/>
</dbReference>
<organism evidence="1">
    <name type="scientific">hydrothermal vent metagenome</name>
    <dbReference type="NCBI Taxonomy" id="652676"/>
    <lineage>
        <taxon>unclassified sequences</taxon>
        <taxon>metagenomes</taxon>
        <taxon>ecological metagenomes</taxon>
    </lineage>
</organism>
<dbReference type="PANTHER" id="PTHR36455:SF1">
    <property type="entry name" value="BLR8292 PROTEIN"/>
    <property type="match status" value="1"/>
</dbReference>
<dbReference type="Pfam" id="PF05717">
    <property type="entry name" value="TnpB_IS66"/>
    <property type="match status" value="1"/>
</dbReference>
<accession>A0A3B0Y7Y3</accession>
<name>A0A3B0Y7Y3_9ZZZZ</name>
<protein>
    <recommendedName>
        <fullName evidence="2">Mobile element protein</fullName>
    </recommendedName>
</protein>
<evidence type="ECO:0008006" key="2">
    <source>
        <dbReference type="Google" id="ProtNLM"/>
    </source>
</evidence>
<dbReference type="NCBIfam" id="NF033819">
    <property type="entry name" value="IS66_TnpB"/>
    <property type="match status" value="1"/>
</dbReference>
<dbReference type="AlphaFoldDB" id="A0A3B0Y7Y3"/>
<proteinExistence type="predicted"/>
<sequence length="117" mass="13736">MISLPDSTEIYIGVEPIHMNKSFDGLAALVSDVIEQNPLSGKLFVFRNRRKDKLKIFYWDRNGFVIWYKRLDKGRFKFPKSDALSYSITQEDLKLLLDGINLDKLKRFPELYYQAAL</sequence>
<evidence type="ECO:0000313" key="1">
    <source>
        <dbReference type="EMBL" id="VAW71647.1"/>
    </source>
</evidence>
<dbReference type="PANTHER" id="PTHR36455">
    <property type="match status" value="1"/>
</dbReference>
<dbReference type="InterPro" id="IPR008878">
    <property type="entry name" value="Transposase_IS66_Orf2"/>
</dbReference>